<dbReference type="Proteomes" id="UP000731907">
    <property type="component" value="Unassembled WGS sequence"/>
</dbReference>
<gene>
    <name evidence="2" type="ORF">GU927_015150</name>
</gene>
<evidence type="ECO:0000313" key="3">
    <source>
        <dbReference type="Proteomes" id="UP000731907"/>
    </source>
</evidence>
<dbReference type="EMBL" id="JAAATX020000010">
    <property type="protein sequence ID" value="MBU9699187.1"/>
    <property type="molecule type" value="Genomic_DNA"/>
</dbReference>
<keyword evidence="3" id="KW-1185">Reference proteome</keyword>
<feature type="transmembrane region" description="Helical" evidence="1">
    <location>
        <begin position="7"/>
        <end position="28"/>
    </location>
</feature>
<keyword evidence="1" id="KW-1133">Transmembrane helix</keyword>
<keyword evidence="1" id="KW-0472">Membrane</keyword>
<feature type="transmembrane region" description="Helical" evidence="1">
    <location>
        <begin position="40"/>
        <end position="59"/>
    </location>
</feature>
<protein>
    <recommendedName>
        <fullName evidence="4">YiaAB two helix domain-containing protein</fullName>
    </recommendedName>
</protein>
<accession>A0ABS6J6R4</accession>
<evidence type="ECO:0000313" key="2">
    <source>
        <dbReference type="EMBL" id="MBU9699187.1"/>
    </source>
</evidence>
<evidence type="ECO:0000256" key="1">
    <source>
        <dbReference type="SAM" id="Phobius"/>
    </source>
</evidence>
<name>A0ABS6J6R4_9RHOB</name>
<organism evidence="2 3">
    <name type="scientific">Paragemmobacter amnigenus</name>
    <dbReference type="NCBI Taxonomy" id="2852097"/>
    <lineage>
        <taxon>Bacteria</taxon>
        <taxon>Pseudomonadati</taxon>
        <taxon>Pseudomonadota</taxon>
        <taxon>Alphaproteobacteria</taxon>
        <taxon>Rhodobacterales</taxon>
        <taxon>Paracoccaceae</taxon>
        <taxon>Paragemmobacter</taxon>
    </lineage>
</organism>
<dbReference type="RefSeq" id="WP_161763303.1">
    <property type="nucleotide sequence ID" value="NZ_JAAATX020000010.1"/>
</dbReference>
<evidence type="ECO:0008006" key="4">
    <source>
        <dbReference type="Google" id="ProtNLM"/>
    </source>
</evidence>
<proteinExistence type="predicted"/>
<comment type="caution">
    <text evidence="2">The sequence shown here is derived from an EMBL/GenBank/DDBJ whole genome shotgun (WGS) entry which is preliminary data.</text>
</comment>
<sequence length="85" mass="9546">MHKRDVSVAWAFVIGLWLAVIFVAIATWSLAPSSGARTMLLTGGFTVLVLNTAAIMAMLRHYREDRDFMYGLDIKFLDEARAAKR</sequence>
<keyword evidence="1" id="KW-0812">Transmembrane</keyword>
<reference evidence="2 3" key="1">
    <citation type="submission" date="2021-06" db="EMBL/GenBank/DDBJ databases">
        <title>Rhodobacteraceae bacterium strain HSP-20.</title>
        <authorList>
            <person name="Chen W.-M."/>
        </authorList>
    </citation>
    <scope>NUCLEOTIDE SEQUENCE [LARGE SCALE GENOMIC DNA]</scope>
    <source>
        <strain evidence="2 3">HSP-20</strain>
    </source>
</reference>